<dbReference type="InterPro" id="IPR009634">
    <property type="entry name" value="Put_exci"/>
</dbReference>
<comment type="caution">
    <text evidence="1">The sequence shown here is derived from an EMBL/GenBank/DDBJ whole genome shotgun (WGS) entry which is preliminary data.</text>
</comment>
<sequence>MSKWVRLKKYCELTGETESSVRLKREQGHWAEGFHYKKLAADSRIWIHTERVDQWVENESGLSE</sequence>
<dbReference type="InterPro" id="IPR038146">
    <property type="entry name" value="933W_put_Xis_sf"/>
</dbReference>
<organism evidence="1 2">
    <name type="scientific">Motiliproteus coralliicola</name>
    <dbReference type="NCBI Taxonomy" id="2283196"/>
    <lineage>
        <taxon>Bacteria</taxon>
        <taxon>Pseudomonadati</taxon>
        <taxon>Pseudomonadota</taxon>
        <taxon>Gammaproteobacteria</taxon>
        <taxon>Oceanospirillales</taxon>
        <taxon>Oceanospirillaceae</taxon>
        <taxon>Motiliproteus</taxon>
    </lineage>
</organism>
<name>A0A369WUA0_9GAMM</name>
<protein>
    <submittedName>
        <fullName evidence="1">Excisionase</fullName>
    </submittedName>
</protein>
<reference evidence="1 2" key="1">
    <citation type="submission" date="2018-07" db="EMBL/GenBank/DDBJ databases">
        <title>Motiliproteus coralliicola sp. nov., a bacterium isolated from Coral.</title>
        <authorList>
            <person name="Wang G."/>
        </authorList>
    </citation>
    <scope>NUCLEOTIDE SEQUENCE [LARGE SCALE GENOMIC DNA]</scope>
    <source>
        <strain evidence="1 2">C34</strain>
    </source>
</reference>
<dbReference type="OrthoDB" id="8779418at2"/>
<evidence type="ECO:0000313" key="2">
    <source>
        <dbReference type="Proteomes" id="UP000253769"/>
    </source>
</evidence>
<keyword evidence="2" id="KW-1185">Reference proteome</keyword>
<dbReference type="EMBL" id="QQOH01000001">
    <property type="protein sequence ID" value="RDE25181.1"/>
    <property type="molecule type" value="Genomic_DNA"/>
</dbReference>
<dbReference type="AlphaFoldDB" id="A0A369WUA0"/>
<dbReference type="Gene3D" id="1.10.1660.60">
    <property type="entry name" value="Putative excisionased domain DUF1233"/>
    <property type="match status" value="1"/>
</dbReference>
<proteinExistence type="predicted"/>
<dbReference type="Proteomes" id="UP000253769">
    <property type="component" value="Unassembled WGS sequence"/>
</dbReference>
<accession>A0A369WUA0</accession>
<dbReference type="RefSeq" id="WP_114694777.1">
    <property type="nucleotide sequence ID" value="NZ_QQOH01000001.1"/>
</dbReference>
<evidence type="ECO:0000313" key="1">
    <source>
        <dbReference type="EMBL" id="RDE25181.1"/>
    </source>
</evidence>
<dbReference type="Pfam" id="PF06806">
    <property type="entry name" value="DUF1233"/>
    <property type="match status" value="1"/>
</dbReference>
<gene>
    <name evidence="1" type="ORF">DV711_06390</name>
</gene>